<dbReference type="PANTHER" id="PTHR46844">
    <property type="entry name" value="SLR5058 PROTEIN"/>
    <property type="match status" value="1"/>
</dbReference>
<accession>M2PY67</accession>
<dbReference type="AlphaFoldDB" id="M2PY67"/>
<dbReference type="Gene3D" id="2.40.10.120">
    <property type="match status" value="1"/>
</dbReference>
<evidence type="ECO:0000313" key="3">
    <source>
        <dbReference type="EMBL" id="OOC02094.1"/>
    </source>
</evidence>
<dbReference type="Pfam" id="PF13365">
    <property type="entry name" value="Trypsin_2"/>
    <property type="match status" value="1"/>
</dbReference>
<dbReference type="EMBL" id="MUXN01000026">
    <property type="protein sequence ID" value="OOC02094.1"/>
    <property type="molecule type" value="Genomic_DNA"/>
</dbReference>
<organism evidence="2 4">
    <name type="scientific">Amycolatopsis azurea DSM 43854</name>
    <dbReference type="NCBI Taxonomy" id="1238180"/>
    <lineage>
        <taxon>Bacteria</taxon>
        <taxon>Bacillati</taxon>
        <taxon>Actinomycetota</taxon>
        <taxon>Actinomycetes</taxon>
        <taxon>Pseudonocardiales</taxon>
        <taxon>Pseudonocardiaceae</taxon>
        <taxon>Amycolatopsis</taxon>
    </lineage>
</organism>
<evidence type="ECO:0000259" key="1">
    <source>
        <dbReference type="PROSITE" id="PS50837"/>
    </source>
</evidence>
<dbReference type="SUPFAM" id="SSF50494">
    <property type="entry name" value="Trypsin-like serine proteases"/>
    <property type="match status" value="1"/>
</dbReference>
<keyword evidence="5" id="KW-1185">Reference proteome</keyword>
<reference evidence="2 4" key="1">
    <citation type="submission" date="2012-10" db="EMBL/GenBank/DDBJ databases">
        <title>Genome assembly of Amycolatopsis azurea DSM 43854.</title>
        <authorList>
            <person name="Khatri I."/>
            <person name="Kaur I."/>
            <person name="Subramanian S."/>
            <person name="Mayilraj S."/>
        </authorList>
    </citation>
    <scope>NUCLEOTIDE SEQUENCE [LARGE SCALE GENOMIC DNA]</scope>
    <source>
        <strain evidence="2 4">DSM 43854</strain>
    </source>
</reference>
<dbReference type="PROSITE" id="PS50837">
    <property type="entry name" value="NACHT"/>
    <property type="match status" value="1"/>
</dbReference>
<protein>
    <recommendedName>
        <fullName evidence="1">NACHT domain-containing protein</fullName>
    </recommendedName>
</protein>
<reference evidence="3 5" key="2">
    <citation type="submission" date="2017-02" db="EMBL/GenBank/DDBJ databases">
        <title>Amycolatopsis azurea DSM 43854 draft genome.</title>
        <authorList>
            <person name="Mayilraj S."/>
        </authorList>
    </citation>
    <scope>NUCLEOTIDE SEQUENCE [LARGE SCALE GENOMIC DNA]</scope>
    <source>
        <strain evidence="3 5">DSM 43854</strain>
    </source>
</reference>
<dbReference type="Gene3D" id="3.40.50.300">
    <property type="entry name" value="P-loop containing nucleotide triphosphate hydrolases"/>
    <property type="match status" value="1"/>
</dbReference>
<evidence type="ECO:0000313" key="5">
    <source>
        <dbReference type="Proteomes" id="UP000188551"/>
    </source>
</evidence>
<dbReference type="InterPro" id="IPR007111">
    <property type="entry name" value="NACHT_NTPase"/>
</dbReference>
<dbReference type="Proteomes" id="UP000188551">
    <property type="component" value="Unassembled WGS sequence"/>
</dbReference>
<dbReference type="RefSeq" id="WP_005162561.1">
    <property type="nucleotide sequence ID" value="NZ_ANMG01000055.1"/>
</dbReference>
<evidence type="ECO:0000313" key="4">
    <source>
        <dbReference type="Proteomes" id="UP000014137"/>
    </source>
</evidence>
<comment type="caution">
    <text evidence="2">The sequence shown here is derived from an EMBL/GenBank/DDBJ whole genome shotgun (WGS) entry which is preliminary data.</text>
</comment>
<dbReference type="InterPro" id="IPR009003">
    <property type="entry name" value="Peptidase_S1_PA"/>
</dbReference>
<dbReference type="PATRIC" id="fig|1238180.3.peg.5556"/>
<dbReference type="OrthoDB" id="135105at2"/>
<dbReference type="SUPFAM" id="SSF52540">
    <property type="entry name" value="P-loop containing nucleoside triphosphate hydrolases"/>
    <property type="match status" value="1"/>
</dbReference>
<feature type="domain" description="NACHT" evidence="1">
    <location>
        <begin position="283"/>
        <end position="409"/>
    </location>
</feature>
<proteinExistence type="predicted"/>
<sequence length="1203" mass="130857">MSGQRAALTAAAQASTVPLTTPSGKAKGTGFHITSTLVLTCAHVVLEGDGPAEFMDGPDGRFEVLTDWFLPGGAGGLDLALLRASTPTAPAYLAEAVEPGDELWVFGYPEGNYRAGDSVTIRYEGTSEHVAGPVLLKGAQGRIRPGMSGGPVLNWRTGAICGVVRYRDGTHDDIARFVPMSTIFHAYPGSAEANLAEAPPWLRLLDDEQIAAAGVCFPGPLMRRYLTAASTADDIHPYAAMLDVRAPLSKVYLRQQASRGEAADETAETTERLDGTDLLRRYEGAQVLGGPGAGKSSLARHLAALSARQWLNGAGGGGVPILVTADALTRNESLVEMLANGVVQTIDIDLDRAALKEMFAKPPFPGASWLVLVDGVDEILYPYLREIVLSKITRHRTEGRYRFLLTTRPLPTFLLNKVADGDRYPTFTIEPFGRHELKAFAGKWFEQLGLPDPSAADDFDRRLTQAGIGHLATIPLIATMLCILYADAPEQRLPGNRAELYADFVELLLTKRRITNVREMLRSWTSRSGPRAVAATEELVQRTPELLKLIAHHQHQAAVDPFLAGKSPDAVAVVTGVIGKPGELSSAEWASVIREVLRSCGLLVERRGEFRFLHQTVQEYLAAAYLADHHPDPRKQAARRRLVPKPWPRQDLEVMTFLVALWAKNGRDVGPVLNRLLSRKNRRENHRFILELHRQGVRLPERTTARLTDFLVHSIRDHGLSNDEWRTAAASLVEVDLERAMRLFEEAAGPGYSWQRRYDSGVLLLGHRPHLGTRALATLAEDRAIGGAERLNAAKKLHEHDPTLSLAALESIARSVMPDNLRVEAARLVLEHDPRNGLRLLREIAYSARAEAPTRLSAALELGRHDSGEALLMLSGLREFDGDRRFEAALEAARWAPESTRAVLIEISESPKVETSARFRAADHLARQGDEAGFSGFEAIARTESADTATRVRAAARAAEIDHVAGTALHLDLIADETMDDDRITVGLAAGLVDPAAAASALARLVGGADGLVESFGFRIESDSADFWARAGLAAAKLDRETGVKALKELALDTEYSASTRAEAAAAVAEVDYDAGVALLEELAGDYFEDAEMRIESAAALYDVDFDHGRNAARALMRSSSLGPGRVVTLGSKIGRNDKELGLEILRGVALSSAHGPTWRLDAANAAISLDRTYGGEISSQVRADHAVREYLESEERSRKWPR</sequence>
<dbReference type="Proteomes" id="UP000014137">
    <property type="component" value="Unassembled WGS sequence"/>
</dbReference>
<dbReference type="EMBL" id="ANMG01000055">
    <property type="protein sequence ID" value="EMD24620.1"/>
    <property type="molecule type" value="Genomic_DNA"/>
</dbReference>
<evidence type="ECO:0000313" key="2">
    <source>
        <dbReference type="EMBL" id="EMD24620.1"/>
    </source>
</evidence>
<gene>
    <name evidence="3" type="ORF">B0293_34510</name>
    <name evidence="2" type="ORF">C791_5640</name>
</gene>
<dbReference type="InterPro" id="IPR027417">
    <property type="entry name" value="P-loop_NTPase"/>
</dbReference>
<dbReference type="PANTHER" id="PTHR46844:SF1">
    <property type="entry name" value="SLR5058 PROTEIN"/>
    <property type="match status" value="1"/>
</dbReference>
<name>M2PY67_9PSEU</name>